<reference evidence="1 2" key="1">
    <citation type="submission" date="2015-10" db="EMBL/GenBank/DDBJ databases">
        <title>Candidatus Desulfofervidus auxilii, a hydrogenotrophic sulfate-reducing bacterium involved in the thermophilic anaerobic oxidation of methane.</title>
        <authorList>
            <person name="Krukenberg V."/>
            <person name="Richter M."/>
            <person name="Wegener G."/>
        </authorList>
    </citation>
    <scope>NUCLEOTIDE SEQUENCE [LARGE SCALE GENOMIC DNA]</scope>
    <source>
        <strain evidence="1 2">HS1</strain>
    </source>
</reference>
<dbReference type="OrthoDB" id="5413313at2"/>
<gene>
    <name evidence="1" type="ORF">HS1_002300</name>
</gene>
<organism evidence="1 2">
    <name type="scientific">Desulfofervidus auxilii</name>
    <dbReference type="NCBI Taxonomy" id="1621989"/>
    <lineage>
        <taxon>Bacteria</taxon>
        <taxon>Pseudomonadati</taxon>
        <taxon>Thermodesulfobacteriota</taxon>
        <taxon>Candidatus Desulfofervidia</taxon>
        <taxon>Candidatus Desulfofervidales</taxon>
        <taxon>Candidatus Desulfofervidaceae</taxon>
        <taxon>Candidatus Desulfofervidus</taxon>
    </lineage>
</organism>
<proteinExistence type="predicted"/>
<dbReference type="Proteomes" id="UP000070560">
    <property type="component" value="Chromosome"/>
</dbReference>
<protein>
    <submittedName>
        <fullName evidence="1">Uncharacterized protein</fullName>
    </submittedName>
</protein>
<keyword evidence="2" id="KW-1185">Reference proteome</keyword>
<name>A0A7U4TIK6_DESA2</name>
<dbReference type="AlphaFoldDB" id="A0A7U4TIK6"/>
<evidence type="ECO:0000313" key="1">
    <source>
        <dbReference type="EMBL" id="AMM42084.1"/>
    </source>
</evidence>
<accession>A0A7U4TIK6</accession>
<sequence>MALSREQISYQERTGRIIYHFLQEELDRVLIQKALLDSLWKFLNAKEEYPFIDKRELKPRARIYEKEYPLYNAFLIIFCEGTLPSYCKRYIRFFETNKLVKENLQYLVDFKLYKDFTKNLSYFDQTGFFKLLEQLLPIDFALLIQRDSSTKSFRYLLSHFRVKIDWPIDAAAEDLAKYLRYISKELYEKGERYALLLQQKFFEYYGFHYTAGGRRTAAITAAQYLKHLDFISTIYVSSSSCRSLTKITTDGNLSKFVLLKLSNEEIKKIASENKMKKNTFENHYLFYRNKEYGVGLFEVTYSHPEVSLPPADGKLRELNPDHYWIVVNKQLLLPLFKYPHIRPIEYRTIYV</sequence>
<evidence type="ECO:0000313" key="2">
    <source>
        <dbReference type="Proteomes" id="UP000070560"/>
    </source>
</evidence>
<dbReference type="RefSeq" id="WP_066065650.1">
    <property type="nucleotide sequence ID" value="NZ_CP013015.1"/>
</dbReference>
<dbReference type="KEGG" id="daw:HS1_002300"/>
<dbReference type="EMBL" id="CP013015">
    <property type="protein sequence ID" value="AMM42084.1"/>
    <property type="molecule type" value="Genomic_DNA"/>
</dbReference>